<reference evidence="1" key="1">
    <citation type="journal article" date="2019" name="bioRxiv">
        <title>The Genome of the Zebra Mussel, Dreissena polymorpha: A Resource for Invasive Species Research.</title>
        <authorList>
            <person name="McCartney M.A."/>
            <person name="Auch B."/>
            <person name="Kono T."/>
            <person name="Mallez S."/>
            <person name="Zhang Y."/>
            <person name="Obille A."/>
            <person name="Becker A."/>
            <person name="Abrahante J.E."/>
            <person name="Garbe J."/>
            <person name="Badalamenti J.P."/>
            <person name="Herman A."/>
            <person name="Mangelson H."/>
            <person name="Liachko I."/>
            <person name="Sullivan S."/>
            <person name="Sone E.D."/>
            <person name="Koren S."/>
            <person name="Silverstein K.A.T."/>
            <person name="Beckman K.B."/>
            <person name="Gohl D.M."/>
        </authorList>
    </citation>
    <scope>NUCLEOTIDE SEQUENCE</scope>
    <source>
        <strain evidence="1">Duluth1</strain>
        <tissue evidence="1">Whole animal</tissue>
    </source>
</reference>
<comment type="caution">
    <text evidence="1">The sequence shown here is derived from an EMBL/GenBank/DDBJ whole genome shotgun (WGS) entry which is preliminary data.</text>
</comment>
<dbReference type="Proteomes" id="UP000828390">
    <property type="component" value="Unassembled WGS sequence"/>
</dbReference>
<proteinExistence type="predicted"/>
<reference evidence="1" key="2">
    <citation type="submission" date="2020-11" db="EMBL/GenBank/DDBJ databases">
        <authorList>
            <person name="McCartney M.A."/>
            <person name="Auch B."/>
            <person name="Kono T."/>
            <person name="Mallez S."/>
            <person name="Becker A."/>
            <person name="Gohl D.M."/>
            <person name="Silverstein K.A.T."/>
            <person name="Koren S."/>
            <person name="Bechman K.B."/>
            <person name="Herman A."/>
            <person name="Abrahante J.E."/>
            <person name="Garbe J."/>
        </authorList>
    </citation>
    <scope>NUCLEOTIDE SEQUENCE</scope>
    <source>
        <strain evidence="1">Duluth1</strain>
        <tissue evidence="1">Whole animal</tissue>
    </source>
</reference>
<gene>
    <name evidence="1" type="ORF">DPMN_013656</name>
</gene>
<protein>
    <submittedName>
        <fullName evidence="1">Uncharacterized protein</fullName>
    </submittedName>
</protein>
<dbReference type="EMBL" id="JAIWYP010000001">
    <property type="protein sequence ID" value="KAH3889597.1"/>
    <property type="molecule type" value="Genomic_DNA"/>
</dbReference>
<evidence type="ECO:0000313" key="2">
    <source>
        <dbReference type="Proteomes" id="UP000828390"/>
    </source>
</evidence>
<evidence type="ECO:0000313" key="1">
    <source>
        <dbReference type="EMBL" id="KAH3889597.1"/>
    </source>
</evidence>
<dbReference type="AlphaFoldDB" id="A0A9D4N4L7"/>
<sequence length="116" mass="12911">MFGCTRSPGRTSDVPQRRCLVVHGHLDVRQSCLHYTDARTTPYPIGHKNYVSTTSTNVTFLLRLSGHINALSLVARYGIVMAIFRPGSKAFRYFVSCLEHVGRIVSTKLANICGEI</sequence>
<organism evidence="1 2">
    <name type="scientific">Dreissena polymorpha</name>
    <name type="common">Zebra mussel</name>
    <name type="synonym">Mytilus polymorpha</name>
    <dbReference type="NCBI Taxonomy" id="45954"/>
    <lineage>
        <taxon>Eukaryota</taxon>
        <taxon>Metazoa</taxon>
        <taxon>Spiralia</taxon>
        <taxon>Lophotrochozoa</taxon>
        <taxon>Mollusca</taxon>
        <taxon>Bivalvia</taxon>
        <taxon>Autobranchia</taxon>
        <taxon>Heteroconchia</taxon>
        <taxon>Euheterodonta</taxon>
        <taxon>Imparidentia</taxon>
        <taxon>Neoheterodontei</taxon>
        <taxon>Myida</taxon>
        <taxon>Dreissenoidea</taxon>
        <taxon>Dreissenidae</taxon>
        <taxon>Dreissena</taxon>
    </lineage>
</organism>
<name>A0A9D4N4L7_DREPO</name>
<accession>A0A9D4N4L7</accession>
<keyword evidence="2" id="KW-1185">Reference proteome</keyword>